<protein>
    <recommendedName>
        <fullName evidence="5">DUF1027 domain-containing protein</fullName>
    </recommendedName>
</protein>
<evidence type="ECO:0000313" key="4">
    <source>
        <dbReference type="Proteomes" id="UP000002939"/>
    </source>
</evidence>
<name>D0BL96_9LACT</name>
<keyword evidence="4" id="KW-1185">Reference proteome</keyword>
<evidence type="ECO:0000256" key="2">
    <source>
        <dbReference type="SAM" id="MobiDB-lite"/>
    </source>
</evidence>
<dbReference type="InterPro" id="IPR009370">
    <property type="entry name" value="YutD-like"/>
</dbReference>
<feature type="disulfide bond" evidence="1">
    <location>
        <begin position="115"/>
        <end position="119"/>
    </location>
</feature>
<feature type="compositionally biased region" description="Polar residues" evidence="2">
    <location>
        <begin position="167"/>
        <end position="176"/>
    </location>
</feature>
<evidence type="ECO:0008006" key="5">
    <source>
        <dbReference type="Google" id="ProtNLM"/>
    </source>
</evidence>
<dbReference type="OrthoDB" id="1650379at2"/>
<feature type="compositionally biased region" description="Basic and acidic residues" evidence="2">
    <location>
        <begin position="181"/>
        <end position="208"/>
    </location>
</feature>
<comment type="caution">
    <text evidence="3">The sequence shown here is derived from an EMBL/GenBank/DDBJ whole genome shotgun (WGS) entry which is preliminary data.</text>
</comment>
<feature type="compositionally biased region" description="Basic residues" evidence="2">
    <location>
        <begin position="142"/>
        <end position="154"/>
    </location>
</feature>
<dbReference type="eggNOG" id="COG4470">
    <property type="taxonomic scope" value="Bacteria"/>
</dbReference>
<dbReference type="AlphaFoldDB" id="D0BL96"/>
<dbReference type="Pfam" id="PF06265">
    <property type="entry name" value="YutD-like"/>
    <property type="match status" value="1"/>
</dbReference>
<dbReference type="Gene3D" id="3.50.4.20">
    <property type="match status" value="1"/>
</dbReference>
<reference evidence="3" key="1">
    <citation type="submission" date="2009-09" db="EMBL/GenBank/DDBJ databases">
        <authorList>
            <consortium name="The Broad Institute Genome Sequencing Platform"/>
            <person name="Ward D."/>
            <person name="Feldgarden M."/>
            <person name="Earl A."/>
            <person name="Young S.K."/>
            <person name="Zeng Q."/>
            <person name="Koehrsen M."/>
            <person name="Alvarado L."/>
            <person name="Berlin A."/>
            <person name="Bochicchio J."/>
            <person name="Borenstein D."/>
            <person name="Chapman S.B."/>
            <person name="Chen Z."/>
            <person name="Engels R."/>
            <person name="Freedman E."/>
            <person name="Gellesch M."/>
            <person name="Goldberg J."/>
            <person name="Griggs A."/>
            <person name="Gujja S."/>
            <person name="Heilman E."/>
            <person name="Heiman D."/>
            <person name="Hepburn T."/>
            <person name="Howarth C."/>
            <person name="Jen D."/>
            <person name="Larson L."/>
            <person name="Lewis B."/>
            <person name="Mehta T."/>
            <person name="Park D."/>
            <person name="Pearson M."/>
            <person name="Roberts A."/>
            <person name="Saif S."/>
            <person name="Shea T."/>
            <person name="Shenoy N."/>
            <person name="Sisk P."/>
            <person name="Stolte C."/>
            <person name="Sykes S."/>
            <person name="Thomson T."/>
            <person name="Walk T."/>
            <person name="White J."/>
            <person name="Yandava C."/>
            <person name="Sibley C.D."/>
            <person name="Field T.R."/>
            <person name="Grinwis M."/>
            <person name="Eshaghurshan C.S."/>
            <person name="Surette M.G."/>
            <person name="Haas B."/>
            <person name="Nusbaum C."/>
            <person name="Birren B."/>
        </authorList>
    </citation>
    <scope>NUCLEOTIDE SEQUENCE [LARGE SCALE GENOMIC DNA]</scope>
    <source>
        <strain evidence="3">ATCC 700633</strain>
    </source>
</reference>
<feature type="region of interest" description="Disordered" evidence="2">
    <location>
        <begin position="135"/>
        <end position="263"/>
    </location>
</feature>
<evidence type="ECO:0000256" key="1">
    <source>
        <dbReference type="PIRSR" id="PIRSR012565-1"/>
    </source>
</evidence>
<keyword evidence="1" id="KW-1015">Disulfide bond</keyword>
<proteinExistence type="predicted"/>
<feature type="compositionally biased region" description="Basic and acidic residues" evidence="2">
    <location>
        <begin position="250"/>
        <end position="263"/>
    </location>
</feature>
<feature type="compositionally biased region" description="Basic and acidic residues" evidence="2">
    <location>
        <begin position="156"/>
        <end position="166"/>
    </location>
</feature>
<reference evidence="3" key="2">
    <citation type="submission" date="2011-10" db="EMBL/GenBank/DDBJ databases">
        <title>The Genome Sequence of Granulicatella elegans ATCC 700633.</title>
        <authorList>
            <consortium name="The Broad Institute Genome Sequencing Platform"/>
            <consortium name="The Broad Institute Genome Sequencing Center for Infectious Disease"/>
            <person name="Earl A."/>
            <person name="Ward D."/>
            <person name="Feldgarden M."/>
            <person name="Gevers D."/>
            <person name="Sibley C.D."/>
            <person name="Field T.R."/>
            <person name="Grinwis M."/>
            <person name="Eshaghurshan C.S."/>
            <person name="Surette M.G."/>
            <person name="Young S.K."/>
            <person name="Zeng Q."/>
            <person name="Gargeya S."/>
            <person name="Fitzgerald M."/>
            <person name="Haas B."/>
            <person name="Abouelleil A."/>
            <person name="Alvarado L."/>
            <person name="Arachchi H.M."/>
            <person name="Berlin A."/>
            <person name="Brown A."/>
            <person name="Chapman S.B."/>
            <person name="Chen Z."/>
            <person name="Dunbar C."/>
            <person name="Freedman E."/>
            <person name="Gearin G."/>
            <person name="Goldberg J."/>
            <person name="Griggs A."/>
            <person name="Gujja S."/>
            <person name="Heiman D."/>
            <person name="Howarth C."/>
            <person name="Larson L."/>
            <person name="Lui A."/>
            <person name="MacDonald P.J.P."/>
            <person name="Montmayeur A."/>
            <person name="Murphy C."/>
            <person name="Neiman D."/>
            <person name="Pearson M."/>
            <person name="Priest M."/>
            <person name="Roberts A."/>
            <person name="Saif S."/>
            <person name="Shea T."/>
            <person name="Shenoy N."/>
            <person name="Sisk P."/>
            <person name="Stolte C."/>
            <person name="Sykes S."/>
            <person name="Wortman J."/>
            <person name="Nusbaum C."/>
            <person name="Birren B."/>
        </authorList>
    </citation>
    <scope>NUCLEOTIDE SEQUENCE [LARGE SCALE GENOMIC DNA]</scope>
    <source>
        <strain evidence="3">ATCC 700633</strain>
    </source>
</reference>
<dbReference type="EMBL" id="ACRF02000011">
    <property type="protein sequence ID" value="EEW93849.1"/>
    <property type="molecule type" value="Genomic_DNA"/>
</dbReference>
<organism evidence="3 4">
    <name type="scientific">Granulicatella elegans ATCC 700633</name>
    <dbReference type="NCBI Taxonomy" id="626369"/>
    <lineage>
        <taxon>Bacteria</taxon>
        <taxon>Bacillati</taxon>
        <taxon>Bacillota</taxon>
        <taxon>Bacilli</taxon>
        <taxon>Lactobacillales</taxon>
        <taxon>Carnobacteriaceae</taxon>
        <taxon>Granulicatella</taxon>
    </lineage>
</organism>
<sequence>MSEVKEETTVNELNEVLEEIVAPQEQEVERVVFWVDETHVKIKEVHYEIVEDYREGFELDAFNARYQDIFDKYEYIVGDWGHEKLRLKGFYESKNRLSTPDKDIAYLQDYIYEFCNFGCRYFVLKRDPNVKPVALEDEGIPKRPKNKQQKRNNKRFNNERVEDKNFKGNTQKNNRFTPKKRNFDMKESPKQDFGLKEMTHKESLHMDNKQSSPQTLKNKRQGRNFSIKEVEQTKYQKNTPMKQKNNHPNKRFDIREKPQKRGK</sequence>
<dbReference type="RefSeq" id="WP_006703004.1">
    <property type="nucleotide sequence ID" value="NZ_KI391971.1"/>
</dbReference>
<dbReference type="STRING" id="626369.HMPREF0446_00731"/>
<evidence type="ECO:0000313" key="3">
    <source>
        <dbReference type="EMBL" id="EEW93849.1"/>
    </source>
</evidence>
<gene>
    <name evidence="3" type="ORF">HMPREF0446_00731</name>
</gene>
<dbReference type="PIRSF" id="PIRSF012565">
    <property type="entry name" value="DUF1027"/>
    <property type="match status" value="1"/>
</dbReference>
<dbReference type="InterPro" id="IPR038141">
    <property type="entry name" value="YutD-like_sf"/>
</dbReference>
<accession>D0BL96</accession>
<dbReference type="Proteomes" id="UP000002939">
    <property type="component" value="Unassembled WGS sequence"/>
</dbReference>
<dbReference type="HOGENOM" id="CLU_080936_2_2_9"/>